<dbReference type="GO" id="GO:0005524">
    <property type="term" value="F:ATP binding"/>
    <property type="evidence" value="ECO:0007669"/>
    <property type="project" value="InterPro"/>
</dbReference>
<comment type="subcellular location">
    <subcellularLocation>
        <location evidence="1">Nucleus</location>
    </subcellularLocation>
</comment>
<keyword evidence="3" id="KW-0804">Transcription</keyword>
<feature type="signal peptide" evidence="6">
    <location>
        <begin position="1"/>
        <end position="20"/>
    </location>
</feature>
<feature type="compositionally biased region" description="Basic residues" evidence="5">
    <location>
        <begin position="535"/>
        <end position="545"/>
    </location>
</feature>
<dbReference type="GO" id="GO:0005634">
    <property type="term" value="C:nucleus"/>
    <property type="evidence" value="ECO:0007669"/>
    <property type="project" value="UniProtKB-SubCell"/>
</dbReference>
<feature type="domain" description="Runt" evidence="7">
    <location>
        <begin position="130"/>
        <end position="258"/>
    </location>
</feature>
<feature type="compositionally biased region" description="Low complexity" evidence="5">
    <location>
        <begin position="454"/>
        <end position="466"/>
    </location>
</feature>
<dbReference type="Pfam" id="PF00853">
    <property type="entry name" value="Runt"/>
    <property type="match status" value="1"/>
</dbReference>
<dbReference type="PANTHER" id="PTHR11950">
    <property type="entry name" value="RUNT RELATED"/>
    <property type="match status" value="1"/>
</dbReference>
<evidence type="ECO:0000256" key="5">
    <source>
        <dbReference type="SAM" id="MobiDB-lite"/>
    </source>
</evidence>
<dbReference type="GO" id="GO:0000978">
    <property type="term" value="F:RNA polymerase II cis-regulatory region sequence-specific DNA binding"/>
    <property type="evidence" value="ECO:0007669"/>
    <property type="project" value="TreeGrafter"/>
</dbReference>
<feature type="region of interest" description="Disordered" evidence="5">
    <location>
        <begin position="533"/>
        <end position="586"/>
    </location>
</feature>
<dbReference type="Proteomes" id="UP000478052">
    <property type="component" value="Unassembled WGS sequence"/>
</dbReference>
<dbReference type="Gene3D" id="2.60.40.720">
    <property type="match status" value="1"/>
</dbReference>
<dbReference type="InterPro" id="IPR008967">
    <property type="entry name" value="p53-like_TF_DNA-bd_sf"/>
</dbReference>
<accession>A0A6G0YZN9</accession>
<evidence type="ECO:0000256" key="6">
    <source>
        <dbReference type="SAM" id="SignalP"/>
    </source>
</evidence>
<dbReference type="OrthoDB" id="10029800at2759"/>
<feature type="chain" id="PRO_5026027390" evidence="6">
    <location>
        <begin position="21"/>
        <end position="586"/>
    </location>
</feature>
<feature type="region of interest" description="Disordered" evidence="5">
    <location>
        <begin position="441"/>
        <end position="493"/>
    </location>
</feature>
<dbReference type="InterPro" id="IPR000040">
    <property type="entry name" value="AML1_Runt"/>
</dbReference>
<evidence type="ECO:0000259" key="7">
    <source>
        <dbReference type="PROSITE" id="PS51062"/>
    </source>
</evidence>
<comment type="caution">
    <text evidence="8">The sequence shown here is derived from an EMBL/GenBank/DDBJ whole genome shotgun (WGS) entry which is preliminary data.</text>
</comment>
<dbReference type="PANTHER" id="PTHR11950:SF50">
    <property type="entry name" value="RUNT RELATED A, ISOFORM D"/>
    <property type="match status" value="1"/>
</dbReference>
<reference evidence="8 9" key="1">
    <citation type="submission" date="2019-08" db="EMBL/GenBank/DDBJ databases">
        <title>Whole genome of Aphis craccivora.</title>
        <authorList>
            <person name="Voronova N.V."/>
            <person name="Shulinski R.S."/>
            <person name="Bandarenka Y.V."/>
            <person name="Zhorov D.G."/>
            <person name="Warner D."/>
        </authorList>
    </citation>
    <scope>NUCLEOTIDE SEQUENCE [LARGE SCALE GENOMIC DNA]</scope>
    <source>
        <strain evidence="8">180601</strain>
        <tissue evidence="8">Whole Body</tissue>
    </source>
</reference>
<dbReference type="SUPFAM" id="SSF49417">
    <property type="entry name" value="p53-like transcription factors"/>
    <property type="match status" value="1"/>
</dbReference>
<keyword evidence="6" id="KW-0732">Signal</keyword>
<dbReference type="GO" id="GO:0000981">
    <property type="term" value="F:DNA-binding transcription factor activity, RNA polymerase II-specific"/>
    <property type="evidence" value="ECO:0007669"/>
    <property type="project" value="TreeGrafter"/>
</dbReference>
<dbReference type="PRINTS" id="PR00967">
    <property type="entry name" value="ONCOGENEAML1"/>
</dbReference>
<dbReference type="InterPro" id="IPR012346">
    <property type="entry name" value="p53/RUNT-type_TF_DNA-bd_sf"/>
</dbReference>
<dbReference type="PROSITE" id="PS51062">
    <property type="entry name" value="RUNT"/>
    <property type="match status" value="1"/>
</dbReference>
<evidence type="ECO:0000256" key="4">
    <source>
        <dbReference type="ARBA" id="ARBA00023242"/>
    </source>
</evidence>
<dbReference type="EMBL" id="VUJU01001819">
    <property type="protein sequence ID" value="KAF0763716.1"/>
    <property type="molecule type" value="Genomic_DNA"/>
</dbReference>
<evidence type="ECO:0000256" key="3">
    <source>
        <dbReference type="ARBA" id="ARBA00023163"/>
    </source>
</evidence>
<dbReference type="FunFam" id="2.60.40.720:FF:000001">
    <property type="entry name" value="Runt-related transcription factor"/>
    <property type="match status" value="1"/>
</dbReference>
<gene>
    <name evidence="8" type="ORF">FWK35_00020687</name>
</gene>
<sequence>MTHALKIIIYLLAHCEGVSTTELLMPFCLYDIVDILLRNMSDSLDTFDIISYLGIMIYEYDNLTNITASSVTYLPRATTAEYRRGGMVVKGAQMTGGGAGAAAPGPAAAADDGLSDAYAKMTADILAERSLGDFLSEHPGELVRTGSPFLVCTILPTHWRSNKTLPVAFKVVALGEVPDGTAVTIRAGNDENFCAELRNCTALMKNQVAKFNDLRFVGRSGRGKSFTLTITVSCSPPQVTTYNKAIKVTVDGPREPRSKTPFFFLLPGQQQQFHAFAFGQRPFLSTHFANPLDPLHRTADPLAFRMPAMANCQNMGQFAPHHSWGYSHSTAYSTWPGGGGCTNFTPPALATGFTGTVAASELHTSLSAGHQHDLFATCTVNAQTTAAVMPSFADTTVNGTGDLEHQLLLSSSATNCHQQHDRTGFPTVRGYQQQQSAVNDLQTMQPPPAPDLHPSTSSGPRSTDSSAPDSPTGPGGSTDDMMAIGHAHGYDHLGGGGGGGGGYHGGGHPTTGMQIPASLQLYSQLYHASATGNMTRHHHHHHHYHQPGDDGGGGGDDDHLQVPGATQRPTQQAVAAADHSAVWRPY</sequence>
<evidence type="ECO:0000313" key="9">
    <source>
        <dbReference type="Proteomes" id="UP000478052"/>
    </source>
</evidence>
<dbReference type="GO" id="GO:0001709">
    <property type="term" value="P:cell fate determination"/>
    <property type="evidence" value="ECO:0007669"/>
    <property type="project" value="UniProtKB-ARBA"/>
</dbReference>
<evidence type="ECO:0000256" key="2">
    <source>
        <dbReference type="ARBA" id="ARBA00023015"/>
    </source>
</evidence>
<evidence type="ECO:0000256" key="1">
    <source>
        <dbReference type="ARBA" id="ARBA00004123"/>
    </source>
</evidence>
<organism evidence="8 9">
    <name type="scientific">Aphis craccivora</name>
    <name type="common">Cowpea aphid</name>
    <dbReference type="NCBI Taxonomy" id="307492"/>
    <lineage>
        <taxon>Eukaryota</taxon>
        <taxon>Metazoa</taxon>
        <taxon>Ecdysozoa</taxon>
        <taxon>Arthropoda</taxon>
        <taxon>Hexapoda</taxon>
        <taxon>Insecta</taxon>
        <taxon>Pterygota</taxon>
        <taxon>Neoptera</taxon>
        <taxon>Paraneoptera</taxon>
        <taxon>Hemiptera</taxon>
        <taxon>Sternorrhyncha</taxon>
        <taxon>Aphidomorpha</taxon>
        <taxon>Aphidoidea</taxon>
        <taxon>Aphididae</taxon>
        <taxon>Aphidini</taxon>
        <taxon>Aphis</taxon>
        <taxon>Aphis</taxon>
    </lineage>
</organism>
<name>A0A6G0YZN9_APHCR</name>
<keyword evidence="4" id="KW-0539">Nucleus</keyword>
<keyword evidence="2" id="KW-0805">Transcription regulation</keyword>
<dbReference type="AlphaFoldDB" id="A0A6G0YZN9"/>
<proteinExistence type="predicted"/>
<keyword evidence="9" id="KW-1185">Reference proteome</keyword>
<dbReference type="InterPro" id="IPR013524">
    <property type="entry name" value="Runt_dom"/>
</dbReference>
<evidence type="ECO:0000313" key="8">
    <source>
        <dbReference type="EMBL" id="KAF0763716.1"/>
    </source>
</evidence>
<protein>
    <submittedName>
        <fullName evidence="8">Runt-related transcription factor 1-like</fullName>
    </submittedName>
</protein>